<reference evidence="5 6" key="1">
    <citation type="journal article" date="2021" name="Arch. Microbiol.">
        <title>Thalassobius aquimarinus sp. nov., isolated from the Sea of Japan seashore.</title>
        <authorList>
            <person name="Kurilenko V.V."/>
            <person name="Romanenko L.A."/>
            <person name="Chernysheva N.Y."/>
            <person name="Velansky P.V."/>
            <person name="Tekutyeva L.A."/>
            <person name="Isaeva M.P."/>
            <person name="Mikhailov V.V."/>
        </authorList>
    </citation>
    <scope>NUCLEOTIDE SEQUENCE [LARGE SCALE GENOMIC DNA]</scope>
    <source>
        <strain evidence="5 6">KMM 8518</strain>
    </source>
</reference>
<keyword evidence="4" id="KW-0119">Carbohydrate metabolism</keyword>
<gene>
    <name evidence="5" type="ORF">IT775_03015</name>
</gene>
<evidence type="ECO:0008006" key="7">
    <source>
        <dbReference type="Google" id="ProtNLM"/>
    </source>
</evidence>
<evidence type="ECO:0000256" key="1">
    <source>
        <dbReference type="ARBA" id="ARBA00004613"/>
    </source>
</evidence>
<dbReference type="InterPro" id="IPR001343">
    <property type="entry name" value="Hemolysn_Ca-bd"/>
</dbReference>
<dbReference type="PANTHER" id="PTHR38340:SF1">
    <property type="entry name" value="S-LAYER PROTEIN"/>
    <property type="match status" value="1"/>
</dbReference>
<dbReference type="EMBL" id="JADMKU010000002">
    <property type="protein sequence ID" value="MBR9650093.1"/>
    <property type="molecule type" value="Genomic_DNA"/>
</dbReference>
<dbReference type="Gene3D" id="2.60.120.180">
    <property type="match status" value="1"/>
</dbReference>
<dbReference type="PANTHER" id="PTHR38340">
    <property type="entry name" value="S-LAYER PROTEIN"/>
    <property type="match status" value="1"/>
</dbReference>
<dbReference type="PRINTS" id="PR00313">
    <property type="entry name" value="CABNDNGRPT"/>
</dbReference>
<dbReference type="RefSeq" id="WP_212699606.1">
    <property type="nucleotide sequence ID" value="NZ_JADMKU010000002.1"/>
</dbReference>
<dbReference type="InterPro" id="IPR011049">
    <property type="entry name" value="Serralysin-like_metalloprot_C"/>
</dbReference>
<dbReference type="Pfam" id="PF00353">
    <property type="entry name" value="HemolysinCabind"/>
    <property type="match status" value="13"/>
</dbReference>
<evidence type="ECO:0000256" key="2">
    <source>
        <dbReference type="ARBA" id="ARBA00005519"/>
    </source>
</evidence>
<evidence type="ECO:0000256" key="4">
    <source>
        <dbReference type="RuleBase" id="RU361163"/>
    </source>
</evidence>
<comment type="similarity">
    <text evidence="2 4">Belongs to the glycosyl hydrolase 12 (cellulase H) family.</text>
</comment>
<dbReference type="InterPro" id="IPR013319">
    <property type="entry name" value="GH11/12"/>
</dbReference>
<evidence type="ECO:0000256" key="3">
    <source>
        <dbReference type="ARBA" id="ARBA00022525"/>
    </source>
</evidence>
<keyword evidence="4" id="KW-0378">Hydrolase</keyword>
<proteinExistence type="inferred from homology"/>
<dbReference type="SUPFAM" id="SSF49899">
    <property type="entry name" value="Concanavalin A-like lectins/glucanases"/>
    <property type="match status" value="1"/>
</dbReference>
<sequence>MPSVTGDNEIWIGLDGWYVHNNTWNRRDLVNGTDYTQSVAVTAAGFPDGVTMEWDWPEVTNDAYVYGYPEIAIGQVPWNPLATTFDHFPVEVSNIENLDLNFDYTAVLEQGGDFNVSVSLWLSNDPDGGFDAVQNEVMIWLTNSSLNPAGSDTGVNGSDGLGSYDIWLKQNQTDASGHNDHVWDFLLPVYGNEHDPSGITRNSGTLDIDALLRVMQQNGLIDPGLWLHSVEFGPEIVQGVGSLTVNDLSLVYEETTGLGENLTGDINGNTLNGRHGNDTVSGLGGDDSLIGMSGDDVLRGGAGADTLRGGSGNDVLDAGTDAVRDLIDPGSGADRIIVSGIGGVADNVLFTSTGNKVITGSGTGEASVGHHMTFSDQRAGITLDLAAGTASSSLLNVDFTQARHFNVITGSGHADVLKGGNVAFDRWEQFTGNAGNDHFDGGSGMDAVSFSSEVEWGYWDVARMKQHVGTRGAVVNLELGTGTDAFGDHDTFANIEALIGTRFADRFTGGAENNYFVGDQGNDSLSGGGGGDSFLGGRGADVIDGGAGRDGINYLREVTQLGGTRGIVARLDLGTIRDTFGAIDQVQNVEELIGTEFVDIFRGGAAAETFSGRGGNDNFATGAGNDTAYGGAGLDTLFGGAGADQLFGGADNDRLFGADGNDMLWSDSGDDAAYGGGGNDTVHGLDGADTLQGGNGQDSVYGGAGNDLIQDTAETGVTGADLLVGNEGNDTIKGWGGNDTVAAGAGADRAFGGIGNDNIYGGDGADQLFGDAGDDEVSGGTGNDRIFGGTENDTLYGGDGADRLYGNQGDDSLHGGDGKDSVYGGYGNDVLFDTAQAGPDGNDLFRGEWGNDTIYGGGGNDTAIGGIGADLLHGGVGEDSLYGNQGNDTLNGFEDADQVFGGYGDDLLLDIDEAVNDVFRGEWGNDTIYGGGGNDRAFGGDDNDLIHGGVGHDTLFGNRGDDTLNGNDGRDVVRGGFGNDRIYDEAQTGVAGADALYGEWGNDTIVAAGGDDTVYGGSGNDGLTGGQGNDVIDGGQHDDTLWGNDGNDLLSGGAGTDMLYGGTGNDTFIGGAGDDFMRGDDGADVFRFDDASGNDTIGAFDGAGDLVDLSGISSVNGYLDGFQLIDAGPHVELVITATGQTITLNYVPLADISAADFLF</sequence>
<keyword evidence="6" id="KW-1185">Reference proteome</keyword>
<dbReference type="Pfam" id="PF01670">
    <property type="entry name" value="Glyco_hydro_12"/>
    <property type="match status" value="1"/>
</dbReference>
<dbReference type="PROSITE" id="PS00330">
    <property type="entry name" value="HEMOLYSIN_CALCIUM"/>
    <property type="match status" value="6"/>
</dbReference>
<comment type="caution">
    <text evidence="5">The sequence shown here is derived from an EMBL/GenBank/DDBJ whole genome shotgun (WGS) entry which is preliminary data.</text>
</comment>
<accession>A0ABS5HME5</accession>
<dbReference type="InterPro" id="IPR050557">
    <property type="entry name" value="RTX_toxin/Mannuronan_C5-epim"/>
</dbReference>
<keyword evidence="4" id="KW-0326">Glycosidase</keyword>
<comment type="subcellular location">
    <subcellularLocation>
        <location evidence="1">Secreted</location>
    </subcellularLocation>
</comment>
<evidence type="ECO:0000313" key="6">
    <source>
        <dbReference type="Proteomes" id="UP001195941"/>
    </source>
</evidence>
<dbReference type="InterPro" id="IPR002594">
    <property type="entry name" value="GH12"/>
</dbReference>
<keyword evidence="3" id="KW-0964">Secreted</keyword>
<dbReference type="InterPro" id="IPR018511">
    <property type="entry name" value="Hemolysin-typ_Ca-bd_CS"/>
</dbReference>
<protein>
    <recommendedName>
        <fullName evidence="7">Bifunctional hemolysin/adenylate cyclase</fullName>
    </recommendedName>
</protein>
<keyword evidence="4" id="KW-0624">Polysaccharide degradation</keyword>
<organism evidence="5 6">
    <name type="scientific">Thalassovita aquimarina</name>
    <dbReference type="NCBI Taxonomy" id="2785917"/>
    <lineage>
        <taxon>Bacteria</taxon>
        <taxon>Pseudomonadati</taxon>
        <taxon>Pseudomonadota</taxon>
        <taxon>Alphaproteobacteria</taxon>
        <taxon>Rhodobacterales</taxon>
        <taxon>Roseobacteraceae</taxon>
        <taxon>Thalassovita</taxon>
    </lineage>
</organism>
<dbReference type="Gene3D" id="2.150.10.10">
    <property type="entry name" value="Serralysin-like metalloprotease, C-terminal"/>
    <property type="match status" value="8"/>
</dbReference>
<dbReference type="SUPFAM" id="SSF51120">
    <property type="entry name" value="beta-Roll"/>
    <property type="match status" value="7"/>
</dbReference>
<evidence type="ECO:0000313" key="5">
    <source>
        <dbReference type="EMBL" id="MBR9650093.1"/>
    </source>
</evidence>
<name>A0ABS5HME5_9RHOB</name>
<dbReference type="Proteomes" id="UP001195941">
    <property type="component" value="Unassembled WGS sequence"/>
</dbReference>
<dbReference type="InterPro" id="IPR013320">
    <property type="entry name" value="ConA-like_dom_sf"/>
</dbReference>